<evidence type="ECO:0000313" key="4">
    <source>
        <dbReference type="Proteomes" id="UP000830583"/>
    </source>
</evidence>
<keyword evidence="1" id="KW-0732">Signal</keyword>
<dbReference type="PANTHER" id="PTHR32060">
    <property type="entry name" value="TAIL-SPECIFIC PROTEASE"/>
    <property type="match status" value="1"/>
</dbReference>
<dbReference type="InterPro" id="IPR005151">
    <property type="entry name" value="Tail-specific_protease"/>
</dbReference>
<reference evidence="3" key="1">
    <citation type="submission" date="2022-04" db="EMBL/GenBank/DDBJ databases">
        <title>Consumption of N2O by Flavobacterium azooxidireducens sp. nov. isolated from Decomposing Leaf Litter of Phragmites australis (Cav.).</title>
        <authorList>
            <person name="Behrendt U."/>
            <person name="Spanner T."/>
            <person name="Augustin J."/>
            <person name="Horn M.A."/>
            <person name="Kolb S."/>
            <person name="Ulrich A."/>
        </authorList>
    </citation>
    <scope>NUCLEOTIDE SEQUENCE</scope>
    <source>
        <strain evidence="3">IGB 4-14</strain>
    </source>
</reference>
<accession>A0ABY4KND1</accession>
<feature type="chain" id="PRO_5046761151" evidence="1">
    <location>
        <begin position="20"/>
        <end position="702"/>
    </location>
</feature>
<sequence length="702" mass="81560">MKRIDLVVFFFILSYSLFSQNSAFNFDFEQNTIDPWKCNNENQKYHFDSSIKKNGNQSLLLENTAFVGMQGISNRIKGSFIGDSISFTIQIKTENVNEAYPFMVVGTKEVQKFFQMATPLQGTNDWTKVEIKLPYTSDCDNINLAVNFDGGKIWIDNVEVKINGQDIEKLNPVSLITQERQTSEFKLKSSLTQKQIENLYVLGKIWGYLKYYCPEITKNSENWDNELFDNLSIIYSENFESSLLSWLSKFEIMETTDYQLNNLKFEQEGNLDWINKKVKNKDLKDLLLKFSNAKRTNFQYTIEKTQYSGLNFKNEHHYSDMMYNDDGIKLLSIFRYWNLVEYWYPYKKLISKNWDDVLLKYIPKILETKSQLDYALCLNELIVETEDSHSIIKEDPVLTGFFGEYTIPVKVKFIDKKLVVTEINHNSTFRKGDIILSIDKESIMSLEKKLFKYSIASNEITTKRNLSKKIIRTSNFESNVQILRNGKKINLNSTNINAFSYNQPLKYSYEVNEEIGYLNAETAVKKDIDSLMNKWNNKKAIIVDLRNYPKENLTFLLSPYLHNKEFVGFQMTEAKFDYPGYFTKKEAYFLKEFKSPKFNGKLFVLVDENTQSKAEFNAMALKVYPNTIIIGSQTAGTDGAASMFYLPGNYSAFMTTEGIYNPDWSQSQKIGIKPDIKVSSTLKSISENEDLLLNKAIEMTKN</sequence>
<evidence type="ECO:0000313" key="3">
    <source>
        <dbReference type="EMBL" id="UPQ80752.1"/>
    </source>
</evidence>
<dbReference type="SUPFAM" id="SSF52096">
    <property type="entry name" value="ClpP/crotonase"/>
    <property type="match status" value="1"/>
</dbReference>
<dbReference type="InterPro" id="IPR036034">
    <property type="entry name" value="PDZ_sf"/>
</dbReference>
<dbReference type="Gene3D" id="2.30.42.10">
    <property type="match status" value="1"/>
</dbReference>
<name>A0ABY4KND1_9FLAO</name>
<dbReference type="EMBL" id="CP096205">
    <property type="protein sequence ID" value="UPQ80752.1"/>
    <property type="molecule type" value="Genomic_DNA"/>
</dbReference>
<evidence type="ECO:0000256" key="1">
    <source>
        <dbReference type="SAM" id="SignalP"/>
    </source>
</evidence>
<dbReference type="SMART" id="SM00245">
    <property type="entry name" value="TSPc"/>
    <property type="match status" value="1"/>
</dbReference>
<dbReference type="Gene3D" id="2.60.120.260">
    <property type="entry name" value="Galactose-binding domain-like"/>
    <property type="match status" value="1"/>
</dbReference>
<dbReference type="Gene3D" id="3.90.226.10">
    <property type="entry name" value="2-enoyl-CoA Hydratase, Chain A, domain 1"/>
    <property type="match status" value="1"/>
</dbReference>
<proteinExistence type="predicted"/>
<feature type="signal peptide" evidence="1">
    <location>
        <begin position="1"/>
        <end position="19"/>
    </location>
</feature>
<gene>
    <name evidence="3" type="ORF">M0M57_07905</name>
</gene>
<evidence type="ECO:0000259" key="2">
    <source>
        <dbReference type="SMART" id="SM00245"/>
    </source>
</evidence>
<dbReference type="RefSeq" id="WP_248436637.1">
    <property type="nucleotide sequence ID" value="NZ_CP096205.1"/>
</dbReference>
<keyword evidence="4" id="KW-1185">Reference proteome</keyword>
<dbReference type="InterPro" id="IPR029045">
    <property type="entry name" value="ClpP/crotonase-like_dom_sf"/>
</dbReference>
<dbReference type="Pfam" id="PF03572">
    <property type="entry name" value="Peptidase_S41"/>
    <property type="match status" value="1"/>
</dbReference>
<dbReference type="Proteomes" id="UP000830583">
    <property type="component" value="Chromosome"/>
</dbReference>
<organism evidence="3 4">
    <name type="scientific">Flavobacterium azooxidireducens</name>
    <dbReference type="NCBI Taxonomy" id="1871076"/>
    <lineage>
        <taxon>Bacteria</taxon>
        <taxon>Pseudomonadati</taxon>
        <taxon>Bacteroidota</taxon>
        <taxon>Flavobacteriia</taxon>
        <taxon>Flavobacteriales</taxon>
        <taxon>Flavobacteriaceae</taxon>
        <taxon>Flavobacterium</taxon>
    </lineage>
</organism>
<dbReference type="Gene3D" id="3.30.750.44">
    <property type="match status" value="1"/>
</dbReference>
<dbReference type="PANTHER" id="PTHR32060:SF22">
    <property type="entry name" value="CARBOXYL-TERMINAL-PROCESSING PEPTIDASE 3, CHLOROPLASTIC"/>
    <property type="match status" value="1"/>
</dbReference>
<feature type="domain" description="Tail specific protease" evidence="2">
    <location>
        <begin position="463"/>
        <end position="679"/>
    </location>
</feature>
<protein>
    <submittedName>
        <fullName evidence="3">S41 family peptidase</fullName>
    </submittedName>
</protein>